<sequence length="87" mass="9428">YSDAYPKGKSGSLGEVSYAQLKSGKIAVQGKEVPTGSLSSYAKARKIASLLKDWIKKGEFLLAEPVELLPSVESGMTFKPLKERPIK</sequence>
<protein>
    <recommendedName>
        <fullName evidence="1">Homocysteine biosynthesis enzyme sulfur-incorporation domain-containing protein</fullName>
    </recommendedName>
</protein>
<feature type="non-terminal residue" evidence="2">
    <location>
        <position position="1"/>
    </location>
</feature>
<organism evidence="2">
    <name type="scientific">marine sediment metagenome</name>
    <dbReference type="NCBI Taxonomy" id="412755"/>
    <lineage>
        <taxon>unclassified sequences</taxon>
        <taxon>metagenomes</taxon>
        <taxon>ecological metagenomes</taxon>
    </lineage>
</organism>
<reference evidence="2" key="1">
    <citation type="journal article" date="2014" name="Front. Microbiol.">
        <title>High frequency of phylogenetically diverse reductive dehalogenase-homologous genes in deep subseafloor sedimentary metagenomes.</title>
        <authorList>
            <person name="Kawai M."/>
            <person name="Futagami T."/>
            <person name="Toyoda A."/>
            <person name="Takaki Y."/>
            <person name="Nishi S."/>
            <person name="Hori S."/>
            <person name="Arai W."/>
            <person name="Tsubouchi T."/>
            <person name="Morono Y."/>
            <person name="Uchiyama I."/>
            <person name="Ito T."/>
            <person name="Fujiyama A."/>
            <person name="Inagaki F."/>
            <person name="Takami H."/>
        </authorList>
    </citation>
    <scope>NUCLEOTIDE SEQUENCE</scope>
    <source>
        <strain evidence="2">Expedition CK06-06</strain>
    </source>
</reference>
<dbReference type="InterPro" id="IPR002708">
    <property type="entry name" value="HcyBio"/>
</dbReference>
<comment type="caution">
    <text evidence="2">The sequence shown here is derived from an EMBL/GenBank/DDBJ whole genome shotgun (WGS) entry which is preliminary data.</text>
</comment>
<accession>X1N7U6</accession>
<feature type="domain" description="Homocysteine biosynthesis enzyme sulfur-incorporation" evidence="1">
    <location>
        <begin position="5"/>
        <end position="62"/>
    </location>
</feature>
<evidence type="ECO:0000259" key="1">
    <source>
        <dbReference type="Pfam" id="PF01837"/>
    </source>
</evidence>
<name>X1N7U6_9ZZZZ</name>
<evidence type="ECO:0000313" key="2">
    <source>
        <dbReference type="EMBL" id="GAI14714.1"/>
    </source>
</evidence>
<dbReference type="EMBL" id="BARV01005405">
    <property type="protein sequence ID" value="GAI14714.1"/>
    <property type="molecule type" value="Genomic_DNA"/>
</dbReference>
<gene>
    <name evidence="2" type="ORF">S06H3_11257</name>
</gene>
<proteinExistence type="predicted"/>
<dbReference type="Pfam" id="PF01837">
    <property type="entry name" value="HcyBio"/>
    <property type="match status" value="1"/>
</dbReference>
<dbReference type="AlphaFoldDB" id="X1N7U6"/>